<sequence>MAAVPTPPFEGPFNADPLALGWEARDGHDLNPFFGFDLAPDYDTAPDFHAPDSTKPCVFRPHRDRLMGDYWLVSDQGEEKVYAPANPPPPSLASSVFSPAPNRIHNMSATDSSLPADDMKFNFALPIDNAVAGAYLNSHTIHGMPGNWLPYDVAACVNSKVHPQYAPSALSRRPRNAGSDKRGAFVSLAPHHFEDIQNVLEASERQGAAGVDATDASGQAASNAEASGSSGQNSTPAPASVQDENAKGTKVSRQTHWHMCIFPDCTQTFAKVKDLSRHEEIHIGFHYACPRNGCDGESTRPDHLKRHIARSAECSSAALEVLQSKGIDVENAKDISPKDHIREHFIVRLEVTLPTLS</sequence>
<keyword evidence="5" id="KW-1185">Reference proteome</keyword>
<protein>
    <recommendedName>
        <fullName evidence="3">C2H2-type domain-containing protein</fullName>
    </recommendedName>
</protein>
<dbReference type="AlphaFoldDB" id="S8F0E5"/>
<keyword evidence="1" id="KW-0863">Zinc-finger</keyword>
<evidence type="ECO:0000313" key="5">
    <source>
        <dbReference type="Proteomes" id="UP000015241"/>
    </source>
</evidence>
<organism evidence="4 5">
    <name type="scientific">Fomitopsis schrenkii</name>
    <name type="common">Brown rot fungus</name>
    <dbReference type="NCBI Taxonomy" id="2126942"/>
    <lineage>
        <taxon>Eukaryota</taxon>
        <taxon>Fungi</taxon>
        <taxon>Dikarya</taxon>
        <taxon>Basidiomycota</taxon>
        <taxon>Agaricomycotina</taxon>
        <taxon>Agaricomycetes</taxon>
        <taxon>Polyporales</taxon>
        <taxon>Fomitopsis</taxon>
    </lineage>
</organism>
<reference evidence="4 5" key="1">
    <citation type="journal article" date="2012" name="Science">
        <title>The Paleozoic origin of enzymatic lignin decomposition reconstructed from 31 fungal genomes.</title>
        <authorList>
            <person name="Floudas D."/>
            <person name="Binder M."/>
            <person name="Riley R."/>
            <person name="Barry K."/>
            <person name="Blanchette R.A."/>
            <person name="Henrissat B."/>
            <person name="Martinez A.T."/>
            <person name="Otillar R."/>
            <person name="Spatafora J.W."/>
            <person name="Yadav J.S."/>
            <person name="Aerts A."/>
            <person name="Benoit I."/>
            <person name="Boyd A."/>
            <person name="Carlson A."/>
            <person name="Copeland A."/>
            <person name="Coutinho P.M."/>
            <person name="de Vries R.P."/>
            <person name="Ferreira P."/>
            <person name="Findley K."/>
            <person name="Foster B."/>
            <person name="Gaskell J."/>
            <person name="Glotzer D."/>
            <person name="Gorecki P."/>
            <person name="Heitman J."/>
            <person name="Hesse C."/>
            <person name="Hori C."/>
            <person name="Igarashi K."/>
            <person name="Jurgens J.A."/>
            <person name="Kallen N."/>
            <person name="Kersten P."/>
            <person name="Kohler A."/>
            <person name="Kuees U."/>
            <person name="Kumar T.K.A."/>
            <person name="Kuo A."/>
            <person name="LaButti K."/>
            <person name="Larrondo L.F."/>
            <person name="Lindquist E."/>
            <person name="Ling A."/>
            <person name="Lombard V."/>
            <person name="Lucas S."/>
            <person name="Lundell T."/>
            <person name="Martin R."/>
            <person name="McLaughlin D.J."/>
            <person name="Morgenstern I."/>
            <person name="Morin E."/>
            <person name="Murat C."/>
            <person name="Nagy L.G."/>
            <person name="Nolan M."/>
            <person name="Ohm R.A."/>
            <person name="Patyshakuliyeva A."/>
            <person name="Rokas A."/>
            <person name="Ruiz-Duenas F.J."/>
            <person name="Sabat G."/>
            <person name="Salamov A."/>
            <person name="Samejima M."/>
            <person name="Schmutz J."/>
            <person name="Slot J.C."/>
            <person name="St John F."/>
            <person name="Stenlid J."/>
            <person name="Sun H."/>
            <person name="Sun S."/>
            <person name="Syed K."/>
            <person name="Tsang A."/>
            <person name="Wiebenga A."/>
            <person name="Young D."/>
            <person name="Pisabarro A."/>
            <person name="Eastwood D.C."/>
            <person name="Martin F."/>
            <person name="Cullen D."/>
            <person name="Grigoriev I.V."/>
            <person name="Hibbett D.S."/>
        </authorList>
    </citation>
    <scope>NUCLEOTIDE SEQUENCE</scope>
    <source>
        <strain evidence="5">FP-58527</strain>
    </source>
</reference>
<evidence type="ECO:0000256" key="1">
    <source>
        <dbReference type="PROSITE-ProRule" id="PRU00042"/>
    </source>
</evidence>
<dbReference type="InParanoid" id="S8F0E5"/>
<name>S8F0E5_FOMSC</name>
<dbReference type="InterPro" id="IPR013087">
    <property type="entry name" value="Znf_C2H2_type"/>
</dbReference>
<dbReference type="PROSITE" id="PS50157">
    <property type="entry name" value="ZINC_FINGER_C2H2_2"/>
    <property type="match status" value="1"/>
</dbReference>
<evidence type="ECO:0000256" key="2">
    <source>
        <dbReference type="SAM" id="MobiDB-lite"/>
    </source>
</evidence>
<dbReference type="Proteomes" id="UP000015241">
    <property type="component" value="Unassembled WGS sequence"/>
</dbReference>
<keyword evidence="1" id="KW-0862">Zinc</keyword>
<proteinExistence type="predicted"/>
<gene>
    <name evidence="4" type="ORF">FOMPIDRAFT_92799</name>
</gene>
<dbReference type="Gene3D" id="3.30.160.60">
    <property type="entry name" value="Classic Zinc Finger"/>
    <property type="match status" value="1"/>
</dbReference>
<evidence type="ECO:0000313" key="4">
    <source>
        <dbReference type="EMBL" id="EPS95275.1"/>
    </source>
</evidence>
<dbReference type="SMART" id="SM00355">
    <property type="entry name" value="ZnF_C2H2"/>
    <property type="match status" value="2"/>
</dbReference>
<keyword evidence="1" id="KW-0479">Metal-binding</keyword>
<accession>S8F0E5</accession>
<feature type="compositionally biased region" description="Low complexity" evidence="2">
    <location>
        <begin position="216"/>
        <end position="234"/>
    </location>
</feature>
<dbReference type="GO" id="GO:0008270">
    <property type="term" value="F:zinc ion binding"/>
    <property type="evidence" value="ECO:0007669"/>
    <property type="project" value="UniProtKB-KW"/>
</dbReference>
<evidence type="ECO:0000259" key="3">
    <source>
        <dbReference type="PROSITE" id="PS50157"/>
    </source>
</evidence>
<dbReference type="PROSITE" id="PS00028">
    <property type="entry name" value="ZINC_FINGER_C2H2_1"/>
    <property type="match status" value="1"/>
</dbReference>
<dbReference type="HOGENOM" id="CLU_776213_0_0_1"/>
<dbReference type="EMBL" id="KE504211">
    <property type="protein sequence ID" value="EPS95275.1"/>
    <property type="molecule type" value="Genomic_DNA"/>
</dbReference>
<feature type="region of interest" description="Disordered" evidence="2">
    <location>
        <begin position="205"/>
        <end position="250"/>
    </location>
</feature>
<dbReference type="OrthoDB" id="7295497at2759"/>
<feature type="domain" description="C2H2-type" evidence="3">
    <location>
        <begin position="258"/>
        <end position="284"/>
    </location>
</feature>